<keyword evidence="1 11" id="KW-0479">Metal-binding</keyword>
<organism evidence="15 16">
    <name type="scientific">Desulfonema magnum</name>
    <dbReference type="NCBI Taxonomy" id="45655"/>
    <lineage>
        <taxon>Bacteria</taxon>
        <taxon>Pseudomonadati</taxon>
        <taxon>Thermodesulfobacteriota</taxon>
        <taxon>Desulfobacteria</taxon>
        <taxon>Desulfobacterales</taxon>
        <taxon>Desulfococcaceae</taxon>
        <taxon>Desulfonema</taxon>
    </lineage>
</organism>
<dbReference type="NCBIfam" id="TIGR00416">
    <property type="entry name" value="sms"/>
    <property type="match status" value="1"/>
</dbReference>
<gene>
    <name evidence="11 15" type="primary">radA</name>
    <name evidence="15" type="ORF">dnm_018910</name>
</gene>
<dbReference type="CDD" id="cd01121">
    <property type="entry name" value="RadA_SMS_N"/>
    <property type="match status" value="1"/>
</dbReference>
<sequence>MKKDLKTIFSCQTCGYQTAKWLGKCPDCGRWDTFVEETRAPKSSKGNMRGASSLRTKPVPIDSIKLDHEERILTGIKEFDRVLGGGLVSGTLVLIGGDPGIGKSTLMLQALYGLAMGGYKVLYVSGEESIRQIRLRSNRLGTLSPDMLVVSEVDMELILSMADDVKPDVLVIDSIQTMFNGDLSSAPGSVSQVRESAMRLMLMAKKTNISTFLVGHVTKEGAIAGPRLLEHMVDTVLYFEGDRSHVFRILRAVKNRFGSTNEIGVFEMKEKGLEEVVNPSAVFLSERPSSAPGSVVTASMEGTRPILVELQALASSTNFGTPRRTILGLDHNRVALLAAVMEKKLGMHLMGHDIFMNVAGGVKVDEPAVDMGIVSAIASSFLDRPIRDNNVILGEVGLTGEVRAIAHVETRVAEVKKMGFTKCFIPASNLKRMTGIKDGIEVVGIKTVSEAIEELF</sequence>
<keyword evidence="8 11" id="KW-0346">Stress response</keyword>
<dbReference type="InterPro" id="IPR020568">
    <property type="entry name" value="Ribosomal_Su5_D2-typ_SF"/>
</dbReference>
<keyword evidence="9 11" id="KW-0238">DNA-binding</keyword>
<evidence type="ECO:0000256" key="8">
    <source>
        <dbReference type="ARBA" id="ARBA00023016"/>
    </source>
</evidence>
<dbReference type="InterPro" id="IPR027417">
    <property type="entry name" value="P-loop_NTPase"/>
</dbReference>
<evidence type="ECO:0000256" key="12">
    <source>
        <dbReference type="NCBIfam" id="TIGR00416"/>
    </source>
</evidence>
<dbReference type="PRINTS" id="PR01874">
    <property type="entry name" value="DNAREPAIRADA"/>
</dbReference>
<feature type="region of interest" description="Lon-protease-like" evidence="11">
    <location>
        <begin position="353"/>
        <end position="456"/>
    </location>
</feature>
<dbReference type="RefSeq" id="WP_207681754.1">
    <property type="nucleotide sequence ID" value="NZ_CP061800.1"/>
</dbReference>
<dbReference type="InterPro" id="IPR041166">
    <property type="entry name" value="Rubredoxin_2"/>
</dbReference>
<dbReference type="GO" id="GO:0003684">
    <property type="term" value="F:damaged DNA binding"/>
    <property type="evidence" value="ECO:0007669"/>
    <property type="project" value="InterPro"/>
</dbReference>
<dbReference type="GO" id="GO:0140664">
    <property type="term" value="F:ATP-dependent DNA damage sensor activity"/>
    <property type="evidence" value="ECO:0007669"/>
    <property type="project" value="InterPro"/>
</dbReference>
<evidence type="ECO:0000256" key="3">
    <source>
        <dbReference type="ARBA" id="ARBA00022763"/>
    </source>
</evidence>
<dbReference type="GO" id="GO:0005524">
    <property type="term" value="F:ATP binding"/>
    <property type="evidence" value="ECO:0007669"/>
    <property type="project" value="UniProtKB-UniRule"/>
</dbReference>
<evidence type="ECO:0000256" key="2">
    <source>
        <dbReference type="ARBA" id="ARBA00022741"/>
    </source>
</evidence>
<comment type="function">
    <text evidence="13">DNA-dependent ATPase involved in processing of recombination intermediates, plays a role in repairing DNA breaks. Stimulates the branch migration of RecA-mediated strand transfer reactions, allowing the 3' invading strand to extend heteroduplex DNA faster. Binds ssDNA in the presence of ADP but not other nucleotides, has ATPase activity that is stimulated by ssDNA and various branched DNA structures, but inhibited by SSB. Does not have RecA's homology-searching function.</text>
</comment>
<protein>
    <recommendedName>
        <fullName evidence="11 12">DNA repair protein RadA</fullName>
    </recommendedName>
</protein>
<evidence type="ECO:0000259" key="14">
    <source>
        <dbReference type="PROSITE" id="PS50162"/>
    </source>
</evidence>
<dbReference type="GO" id="GO:0004252">
    <property type="term" value="F:serine-type endopeptidase activity"/>
    <property type="evidence" value="ECO:0007669"/>
    <property type="project" value="InterPro"/>
</dbReference>
<dbReference type="InterPro" id="IPR003593">
    <property type="entry name" value="AAA+_ATPase"/>
</dbReference>
<keyword evidence="7 11" id="KW-0067">ATP-binding</keyword>
<evidence type="ECO:0000256" key="4">
    <source>
        <dbReference type="ARBA" id="ARBA00022771"/>
    </source>
</evidence>
<dbReference type="PANTHER" id="PTHR32472:SF10">
    <property type="entry name" value="DNA REPAIR PROTEIN RADA-LIKE PROTEIN"/>
    <property type="match status" value="1"/>
</dbReference>
<keyword evidence="5" id="KW-0378">Hydrolase</keyword>
<dbReference type="FunFam" id="3.40.50.300:FF:000050">
    <property type="entry name" value="DNA repair protein RadA"/>
    <property type="match status" value="1"/>
</dbReference>
<proteinExistence type="inferred from homology"/>
<dbReference type="Gene3D" id="3.30.230.10">
    <property type="match status" value="1"/>
</dbReference>
<name>A0A975GLR5_9BACT</name>
<dbReference type="Pfam" id="PF18073">
    <property type="entry name" value="Zn_ribbon_LapB"/>
    <property type="match status" value="1"/>
</dbReference>
<dbReference type="GO" id="GO:0008270">
    <property type="term" value="F:zinc ion binding"/>
    <property type="evidence" value="ECO:0007669"/>
    <property type="project" value="UniProtKB-KW"/>
</dbReference>
<evidence type="ECO:0000256" key="9">
    <source>
        <dbReference type="ARBA" id="ARBA00023125"/>
    </source>
</evidence>
<comment type="similarity">
    <text evidence="11 13">Belongs to the RecA family. RadA subfamily.</text>
</comment>
<dbReference type="InterPro" id="IPR014721">
    <property type="entry name" value="Ribsml_uS5_D2-typ_fold_subgr"/>
</dbReference>
<keyword evidence="3 11" id="KW-0227">DNA damage</keyword>
<evidence type="ECO:0000313" key="16">
    <source>
        <dbReference type="Proteomes" id="UP000663722"/>
    </source>
</evidence>
<evidence type="ECO:0000256" key="6">
    <source>
        <dbReference type="ARBA" id="ARBA00022833"/>
    </source>
</evidence>
<dbReference type="SMART" id="SM00382">
    <property type="entry name" value="AAA"/>
    <property type="match status" value="1"/>
</dbReference>
<keyword evidence="16" id="KW-1185">Reference proteome</keyword>
<dbReference type="GO" id="GO:0004176">
    <property type="term" value="F:ATP-dependent peptidase activity"/>
    <property type="evidence" value="ECO:0007669"/>
    <property type="project" value="InterPro"/>
</dbReference>
<accession>A0A975GLR5</accession>
<evidence type="ECO:0000256" key="7">
    <source>
        <dbReference type="ARBA" id="ARBA00022840"/>
    </source>
</evidence>
<evidence type="ECO:0000313" key="15">
    <source>
        <dbReference type="EMBL" id="QTA85875.1"/>
    </source>
</evidence>
<feature type="domain" description="RecA family profile 1" evidence="14">
    <location>
        <begin position="68"/>
        <end position="217"/>
    </location>
</feature>
<dbReference type="InterPro" id="IPR020588">
    <property type="entry name" value="RecA_ATP-bd"/>
</dbReference>
<keyword evidence="6 13" id="KW-0862">Zinc</keyword>
<dbReference type="Pfam" id="PF13481">
    <property type="entry name" value="AAA_25"/>
    <property type="match status" value="1"/>
</dbReference>
<evidence type="ECO:0000256" key="10">
    <source>
        <dbReference type="ARBA" id="ARBA00023204"/>
    </source>
</evidence>
<evidence type="ECO:0000256" key="5">
    <source>
        <dbReference type="ARBA" id="ARBA00022801"/>
    </source>
</evidence>
<dbReference type="GO" id="GO:0006508">
    <property type="term" value="P:proteolysis"/>
    <property type="evidence" value="ECO:0007669"/>
    <property type="project" value="InterPro"/>
</dbReference>
<dbReference type="Pfam" id="PF05362">
    <property type="entry name" value="Lon_C"/>
    <property type="match status" value="1"/>
</dbReference>
<dbReference type="SUPFAM" id="SSF52540">
    <property type="entry name" value="P-loop containing nucleoside triphosphate hydrolases"/>
    <property type="match status" value="1"/>
</dbReference>
<dbReference type="PANTHER" id="PTHR32472">
    <property type="entry name" value="DNA REPAIR PROTEIN RADA"/>
    <property type="match status" value="1"/>
</dbReference>
<feature type="binding site" evidence="11">
    <location>
        <begin position="97"/>
        <end position="104"/>
    </location>
    <ligand>
        <name>ATP</name>
        <dbReference type="ChEBI" id="CHEBI:30616"/>
    </ligand>
</feature>
<dbReference type="PROSITE" id="PS50162">
    <property type="entry name" value="RECA_2"/>
    <property type="match status" value="1"/>
</dbReference>
<dbReference type="Proteomes" id="UP000663722">
    <property type="component" value="Chromosome"/>
</dbReference>
<keyword evidence="10 11" id="KW-0234">DNA repair</keyword>
<evidence type="ECO:0000256" key="1">
    <source>
        <dbReference type="ARBA" id="ARBA00022723"/>
    </source>
</evidence>
<dbReference type="EMBL" id="CP061800">
    <property type="protein sequence ID" value="QTA85875.1"/>
    <property type="molecule type" value="Genomic_DNA"/>
</dbReference>
<dbReference type="InterPro" id="IPR008269">
    <property type="entry name" value="Lon_proteolytic"/>
</dbReference>
<evidence type="ECO:0000256" key="11">
    <source>
        <dbReference type="HAMAP-Rule" id="MF_01498"/>
    </source>
</evidence>
<dbReference type="HAMAP" id="MF_01498">
    <property type="entry name" value="RadA_bact"/>
    <property type="match status" value="1"/>
</dbReference>
<keyword evidence="2 11" id="KW-0547">Nucleotide-binding</keyword>
<evidence type="ECO:0000256" key="13">
    <source>
        <dbReference type="RuleBase" id="RU003555"/>
    </source>
</evidence>
<feature type="short sequence motif" description="RadA KNRFG motif" evidence="11">
    <location>
        <begin position="254"/>
        <end position="258"/>
    </location>
</feature>
<reference evidence="15" key="1">
    <citation type="journal article" date="2021" name="Microb. Physiol.">
        <title>Proteogenomic Insights into the Physiology of Marine, Sulfate-Reducing, Filamentous Desulfonema limicola and Desulfonema magnum.</title>
        <authorList>
            <person name="Schnaars V."/>
            <person name="Wohlbrand L."/>
            <person name="Scheve S."/>
            <person name="Hinrichs C."/>
            <person name="Reinhardt R."/>
            <person name="Rabus R."/>
        </authorList>
    </citation>
    <scope>NUCLEOTIDE SEQUENCE</scope>
    <source>
        <strain evidence="15">4be13</strain>
    </source>
</reference>
<dbReference type="AlphaFoldDB" id="A0A975GLR5"/>
<comment type="function">
    <text evidence="11">Plays a role in repairing double-strand DNA breaks, probably involving stabilizing or processing branched DNA or blocked replication forks.</text>
</comment>
<dbReference type="GO" id="GO:0005829">
    <property type="term" value="C:cytosol"/>
    <property type="evidence" value="ECO:0007669"/>
    <property type="project" value="TreeGrafter"/>
</dbReference>
<dbReference type="SUPFAM" id="SSF54211">
    <property type="entry name" value="Ribosomal protein S5 domain 2-like"/>
    <property type="match status" value="1"/>
</dbReference>
<dbReference type="GO" id="GO:0000725">
    <property type="term" value="P:recombinational repair"/>
    <property type="evidence" value="ECO:0007669"/>
    <property type="project" value="UniProtKB-UniRule"/>
</dbReference>
<comment type="domain">
    <text evidence="11">The middle region has homology to RecA with ATPase motifs including the RadA KNRFG motif, while the C-terminus is homologous to Lon protease.</text>
</comment>
<dbReference type="KEGG" id="dmm:dnm_018910"/>
<dbReference type="InterPro" id="IPR004504">
    <property type="entry name" value="DNA_repair_RadA"/>
</dbReference>
<keyword evidence="4 13" id="KW-0863">Zinc-finger</keyword>
<dbReference type="Gene3D" id="3.40.50.300">
    <property type="entry name" value="P-loop containing nucleotide triphosphate hydrolases"/>
    <property type="match status" value="1"/>
</dbReference>